<dbReference type="Gene3D" id="3.30.110.90">
    <property type="entry name" value="Amidohydrolase"/>
    <property type="match status" value="1"/>
</dbReference>
<dbReference type="KEGG" id="mpsy:CEK71_21310"/>
<evidence type="ECO:0000259" key="1">
    <source>
        <dbReference type="Pfam" id="PF01979"/>
    </source>
</evidence>
<dbReference type="GO" id="GO:0016810">
    <property type="term" value="F:hydrolase activity, acting on carbon-nitrogen (but not peptide) bonds"/>
    <property type="evidence" value="ECO:0007669"/>
    <property type="project" value="InterPro"/>
</dbReference>
<dbReference type="RefSeq" id="WP_088621262.1">
    <property type="nucleotide sequence ID" value="NZ_CP022129.1"/>
</dbReference>
<dbReference type="AlphaFoldDB" id="A0A1Z4C4D9"/>
<dbReference type="SUPFAM" id="SSF51556">
    <property type="entry name" value="Metallo-dependent hydrolases"/>
    <property type="match status" value="1"/>
</dbReference>
<dbReference type="InterPro" id="IPR051781">
    <property type="entry name" value="Metallo-dep_Hydrolase"/>
</dbReference>
<keyword evidence="2" id="KW-0378">Hydrolase</keyword>
<dbReference type="Gene3D" id="2.30.40.10">
    <property type="entry name" value="Urease, subunit C, domain 1"/>
    <property type="match status" value="1"/>
</dbReference>
<dbReference type="EMBL" id="CP022129">
    <property type="protein sequence ID" value="ASF48393.1"/>
    <property type="molecule type" value="Genomic_DNA"/>
</dbReference>
<feature type="domain" description="Amidohydrolase-related" evidence="1">
    <location>
        <begin position="82"/>
        <end position="423"/>
    </location>
</feature>
<dbReference type="PANTHER" id="PTHR43135:SF3">
    <property type="entry name" value="ALPHA-D-RIBOSE 1-METHYLPHOSPHONATE 5-TRIPHOSPHATE DIPHOSPHATASE"/>
    <property type="match status" value="1"/>
</dbReference>
<dbReference type="InterPro" id="IPR032466">
    <property type="entry name" value="Metal_Hydrolase"/>
</dbReference>
<organism evidence="2 3">
    <name type="scientific">Methylovulum psychrotolerans</name>
    <dbReference type="NCBI Taxonomy" id="1704499"/>
    <lineage>
        <taxon>Bacteria</taxon>
        <taxon>Pseudomonadati</taxon>
        <taxon>Pseudomonadota</taxon>
        <taxon>Gammaproteobacteria</taxon>
        <taxon>Methylococcales</taxon>
        <taxon>Methylococcaceae</taxon>
        <taxon>Methylovulum</taxon>
    </lineage>
</organism>
<dbReference type="SUPFAM" id="SSF51338">
    <property type="entry name" value="Composite domain of metallo-dependent hydrolases"/>
    <property type="match status" value="1"/>
</dbReference>
<dbReference type="Gene3D" id="1.20.58.520">
    <property type="entry name" value="Amidohydrolase"/>
    <property type="match status" value="1"/>
</dbReference>
<dbReference type="InterPro" id="IPR006680">
    <property type="entry name" value="Amidohydro-rel"/>
</dbReference>
<name>A0A1Z4C4D9_9GAMM</name>
<sequence length="429" mass="44187">MTKPQHLTLKALGITAVLAQGLALPTDALAGCRLLTADRVFDGETLLSNAGVLIHGGKIARVDSQDALAGSCGNKIAMGDATIVPGLIESHAHITFQNVRKDQVLAHGITTVQDTGGPLQPPEGGAGQLRLLSVGPILQAAGGYPLNIFSGGGAGGYDQIGLTLGSEAEARTAVQHLVDGGATAIKIALEPGGETGAPWMQPHGSNPVPPTPWDILPQAVATAIADEAHHPQNGRPVRRVIAHVGENIGFERALVAGVDEFAHIPCAPLDAALINQAANTAGLTFISTVDTLASCTDSGTHLGIHSNTMQLAAKIADCEAATPGQCAQILYGSEIGHDNVPWGVNGEEMAMLLHLTSGESIDFGDVLNVFKAITSKAGKHLGIDKLGTLSKGAPADVVAVRGNAFARFKLLEYPDLVISGGRLVVNKFK</sequence>
<dbReference type="Pfam" id="PF01979">
    <property type="entry name" value="Amidohydro_1"/>
    <property type="match status" value="1"/>
</dbReference>
<dbReference type="Gene3D" id="3.40.50.10910">
    <property type="entry name" value="Amidohydrolase"/>
    <property type="match status" value="1"/>
</dbReference>
<dbReference type="OrthoDB" id="9782972at2"/>
<accession>A0A1Z4C4D9</accession>
<dbReference type="Proteomes" id="UP000197019">
    <property type="component" value="Chromosome"/>
</dbReference>
<keyword evidence="3" id="KW-1185">Reference proteome</keyword>
<evidence type="ECO:0000313" key="3">
    <source>
        <dbReference type="Proteomes" id="UP000197019"/>
    </source>
</evidence>
<proteinExistence type="predicted"/>
<dbReference type="PANTHER" id="PTHR43135">
    <property type="entry name" value="ALPHA-D-RIBOSE 1-METHYLPHOSPHONATE 5-TRIPHOSPHATE DIPHOSPHATASE"/>
    <property type="match status" value="1"/>
</dbReference>
<protein>
    <submittedName>
        <fullName evidence="2">Amidohydrolase</fullName>
    </submittedName>
</protein>
<evidence type="ECO:0000313" key="2">
    <source>
        <dbReference type="EMBL" id="ASF48393.1"/>
    </source>
</evidence>
<gene>
    <name evidence="2" type="ORF">CEK71_21310</name>
</gene>
<reference evidence="2 3" key="1">
    <citation type="submission" date="2017-06" db="EMBL/GenBank/DDBJ databases">
        <title>Genome Sequencing of the methanotroph Methylovulum psychrotolerants str. HV10-M2 isolated from a high-altitude environment.</title>
        <authorList>
            <person name="Mateos-Rivera A."/>
        </authorList>
    </citation>
    <scope>NUCLEOTIDE SEQUENCE [LARGE SCALE GENOMIC DNA]</scope>
    <source>
        <strain evidence="2 3">HV10_M2</strain>
    </source>
</reference>
<dbReference type="InterPro" id="IPR011059">
    <property type="entry name" value="Metal-dep_hydrolase_composite"/>
</dbReference>